<dbReference type="Proteomes" id="UP001139006">
    <property type="component" value="Unassembled WGS sequence"/>
</dbReference>
<accession>A0A9X2FN99</accession>
<reference evidence="3 4" key="1">
    <citation type="journal article" date="2023" name="Int. J. Syst. Evol. Microbiol.">
        <title>Ligilactobacillus ubinensis sp. nov., a novel species isolated from the wild ferment of a durian fruit (Durio zibethinus).</title>
        <authorList>
            <person name="Heng Y.C."/>
            <person name="Menon N."/>
            <person name="Chen B."/>
            <person name="Loo B.Z.L."/>
            <person name="Wong G.W.J."/>
            <person name="Lim A.C.H."/>
            <person name="Silvaraju S."/>
            <person name="Kittelmann S."/>
        </authorList>
    </citation>
    <scope>NUCLEOTIDE SEQUENCE [LARGE SCALE GENOMIC DNA]</scope>
    <source>
        <strain evidence="3 4">WILCCON 0076</strain>
    </source>
</reference>
<organism evidence="3 4">
    <name type="scientific">Ligilactobacillus ubinensis</name>
    <dbReference type="NCBI Taxonomy" id="2876789"/>
    <lineage>
        <taxon>Bacteria</taxon>
        <taxon>Bacillati</taxon>
        <taxon>Bacillota</taxon>
        <taxon>Bacilli</taxon>
        <taxon>Lactobacillales</taxon>
        <taxon>Lactobacillaceae</taxon>
        <taxon>Ligilactobacillus</taxon>
    </lineage>
</organism>
<keyword evidence="4" id="KW-1185">Reference proteome</keyword>
<comment type="caution">
    <text evidence="3">The sequence shown here is derived from an EMBL/GenBank/DDBJ whole genome shotgun (WGS) entry which is preliminary data.</text>
</comment>
<feature type="transmembrane region" description="Helical" evidence="2">
    <location>
        <begin position="39"/>
        <end position="66"/>
    </location>
</feature>
<feature type="transmembrane region" description="Helical" evidence="2">
    <location>
        <begin position="166"/>
        <end position="185"/>
    </location>
</feature>
<proteinExistence type="predicted"/>
<dbReference type="AlphaFoldDB" id="A0A9X2FN99"/>
<feature type="transmembrane region" description="Helical" evidence="2">
    <location>
        <begin position="241"/>
        <end position="262"/>
    </location>
</feature>
<keyword evidence="2" id="KW-1133">Transmembrane helix</keyword>
<dbReference type="EMBL" id="JAIULA010000034">
    <property type="protein sequence ID" value="MCP0888024.1"/>
    <property type="molecule type" value="Genomic_DNA"/>
</dbReference>
<evidence type="ECO:0000313" key="4">
    <source>
        <dbReference type="Proteomes" id="UP001139006"/>
    </source>
</evidence>
<sequence>MWKNLVQPDEKIDLESFKFNRENFFRVLRFLKENALTLLFVYFLSIVFVSLRWWIFLLYVITIYIYPLLSNKRTFIWENRFDTWIRDEKNIKKIKDTLARTNVNKNKDPRNAPVTDNSVLQNGNVVNNEENAATTSTLGQNSNVQSTTTGENSDNKKSSATLNKEFIVGIIIAIVGAVLFLSSKSQTTSYSNQAWSMLQSGSLDVAGYAYIWGAFLFEIGVLAIIGGLFKVILHSKGNKGITLKVIATGMYFITAIVATYIYSNPISTGISVTETFYNNGSSLSDIQNIYNFLKEAVT</sequence>
<evidence type="ECO:0000256" key="1">
    <source>
        <dbReference type="SAM" id="MobiDB-lite"/>
    </source>
</evidence>
<gene>
    <name evidence="3" type="ORF">LB941_11860</name>
</gene>
<protein>
    <submittedName>
        <fullName evidence="3">Uncharacterized protein</fullName>
    </submittedName>
</protein>
<feature type="region of interest" description="Disordered" evidence="1">
    <location>
        <begin position="133"/>
        <end position="157"/>
    </location>
</feature>
<dbReference type="RefSeq" id="WP_253362186.1">
    <property type="nucleotide sequence ID" value="NZ_JAIULA010000034.1"/>
</dbReference>
<feature type="compositionally biased region" description="Polar residues" evidence="1">
    <location>
        <begin position="136"/>
        <end position="157"/>
    </location>
</feature>
<keyword evidence="2" id="KW-0812">Transmembrane</keyword>
<evidence type="ECO:0000313" key="3">
    <source>
        <dbReference type="EMBL" id="MCP0888024.1"/>
    </source>
</evidence>
<feature type="transmembrane region" description="Helical" evidence="2">
    <location>
        <begin position="205"/>
        <end position="229"/>
    </location>
</feature>
<name>A0A9X2FN99_9LACO</name>
<keyword evidence="2" id="KW-0472">Membrane</keyword>
<evidence type="ECO:0000256" key="2">
    <source>
        <dbReference type="SAM" id="Phobius"/>
    </source>
</evidence>